<keyword evidence="2" id="KW-1185">Reference proteome</keyword>
<evidence type="ECO:0000313" key="1">
    <source>
        <dbReference type="EMBL" id="MDT7525596.1"/>
    </source>
</evidence>
<dbReference type="Gene3D" id="3.10.450.50">
    <property type="match status" value="1"/>
</dbReference>
<organism evidence="1 2">
    <name type="scientific">Pseudidiomarina fusca</name>
    <dbReference type="NCBI Taxonomy" id="2965078"/>
    <lineage>
        <taxon>Bacteria</taxon>
        <taxon>Pseudomonadati</taxon>
        <taxon>Pseudomonadota</taxon>
        <taxon>Gammaproteobacteria</taxon>
        <taxon>Alteromonadales</taxon>
        <taxon>Idiomarinaceae</taxon>
        <taxon>Pseudidiomarina</taxon>
    </lineage>
</organism>
<protein>
    <submittedName>
        <fullName evidence="1">SEC-C metal-binding domain-containing protein</fullName>
    </submittedName>
</protein>
<dbReference type="InterPro" id="IPR004027">
    <property type="entry name" value="SEC_C_motif"/>
</dbReference>
<comment type="caution">
    <text evidence="1">The sequence shown here is derived from an EMBL/GenBank/DDBJ whole genome shotgun (WGS) entry which is preliminary data.</text>
</comment>
<proteinExistence type="predicted"/>
<name>A0ABU3KVV2_9GAMM</name>
<gene>
    <name evidence="1" type="ORF">NOG12_05885</name>
</gene>
<dbReference type="SUPFAM" id="SSF103642">
    <property type="entry name" value="Sec-C motif"/>
    <property type="match status" value="1"/>
</dbReference>
<sequence>MRKYHMARIGRNDPCFCGSGKNFKKCCIDAVGKQHNEIYDELEQTLAMIPNLSLDELNLVAERMMNDRNNKPVDDFCGLSPNLMQNWLYAPMNQLQGRTVETPTVFSHCPVVRYLELIINVAMENGGKFKATSKGNLPTFIVKQATEFWSELPTSDYLTHISISEFAGANVSV</sequence>
<dbReference type="Pfam" id="PF02810">
    <property type="entry name" value="SEC-C"/>
    <property type="match status" value="1"/>
</dbReference>
<dbReference type="Proteomes" id="UP001305027">
    <property type="component" value="Unassembled WGS sequence"/>
</dbReference>
<dbReference type="EMBL" id="JANFPJ010000010">
    <property type="protein sequence ID" value="MDT7525596.1"/>
    <property type="molecule type" value="Genomic_DNA"/>
</dbReference>
<evidence type="ECO:0000313" key="2">
    <source>
        <dbReference type="Proteomes" id="UP001305027"/>
    </source>
</evidence>
<accession>A0ABU3KVV2</accession>
<reference evidence="1 2" key="1">
    <citation type="submission" date="2022-07" db="EMBL/GenBank/DDBJ databases">
        <title>Pseudidiomarina sp. nov, a marine bacterium isolated from Pacific Ocean.</title>
        <authorList>
            <person name="Wang Y."/>
        </authorList>
    </citation>
    <scope>NUCLEOTIDE SEQUENCE [LARGE SCALE GENOMIC DNA]</scope>
    <source>
        <strain evidence="1 2">GXY010</strain>
    </source>
</reference>